<sequence length="371" mass="42239">MLQAFTLPLYSEAKATEDWQDCEQITKIALEKLIPILQKNDFTNLESTLATIQGTCGENEFTQRMRILRALIEKKSTGALIADYLAKNYHEVLVMRWDYALEQEYRSIYQNNKADFNYIPLRHPIDSLVKLKATALLNSTSYNLTEQEEDIAFLFADHIDEFYQAYEEPAPKQTPRASAAPVYYEDRSGITLYAGVEFPITGSSPVFKASPVFGVMYSSKLSSPFLYELGAKIRVNSNDRDFEYLLYDAVEVVNSSASLALGGSVGYKLLDAGSFILYPKVGLFWETTGTGLTETTGYYEDPYYYDGGGNVRFHNVNTMRTSLALSIMRHLSMKKYIGLELAYHYIPYNWDNNLLTSIQPNYASAQLFFRF</sequence>
<keyword evidence="2" id="KW-1185">Reference proteome</keyword>
<comment type="caution">
    <text evidence="1">The sequence shown here is derived from an EMBL/GenBank/DDBJ whole genome shotgun (WGS) entry which is preliminary data.</text>
</comment>
<evidence type="ECO:0000313" key="1">
    <source>
        <dbReference type="EMBL" id="TYP98561.1"/>
    </source>
</evidence>
<name>A0A5S5DRP2_9SPHI</name>
<protein>
    <submittedName>
        <fullName evidence="1">Uncharacterized protein</fullName>
    </submittedName>
</protein>
<evidence type="ECO:0000313" key="2">
    <source>
        <dbReference type="Proteomes" id="UP000325105"/>
    </source>
</evidence>
<proteinExistence type="predicted"/>
<dbReference type="EMBL" id="VNHX01000001">
    <property type="protein sequence ID" value="TYP98561.1"/>
    <property type="molecule type" value="Genomic_DNA"/>
</dbReference>
<dbReference type="AlphaFoldDB" id="A0A5S5DRP2"/>
<gene>
    <name evidence="1" type="ORF">BC792_101218</name>
</gene>
<dbReference type="Proteomes" id="UP000325105">
    <property type="component" value="Unassembled WGS sequence"/>
</dbReference>
<accession>A0A5S5DRP2</accession>
<reference evidence="1 2" key="1">
    <citation type="submission" date="2019-07" db="EMBL/GenBank/DDBJ databases">
        <title>Genomic Encyclopedia of Archaeal and Bacterial Type Strains, Phase II (KMG-II): from individual species to whole genera.</title>
        <authorList>
            <person name="Goeker M."/>
        </authorList>
    </citation>
    <scope>NUCLEOTIDE SEQUENCE [LARGE SCALE GENOMIC DNA]</scope>
    <source>
        <strain evidence="1 2">DSM 18850</strain>
    </source>
</reference>
<organism evidence="1 2">
    <name type="scientific">Sphingobacterium allocomposti</name>
    <dbReference type="NCBI Taxonomy" id="415956"/>
    <lineage>
        <taxon>Bacteria</taxon>
        <taxon>Pseudomonadati</taxon>
        <taxon>Bacteroidota</taxon>
        <taxon>Sphingobacteriia</taxon>
        <taxon>Sphingobacteriales</taxon>
        <taxon>Sphingobacteriaceae</taxon>
        <taxon>Sphingobacterium</taxon>
    </lineage>
</organism>